<organism evidence="8 9">
    <name type="scientific">Prymnesium parvum</name>
    <name type="common">Toxic golden alga</name>
    <dbReference type="NCBI Taxonomy" id="97485"/>
    <lineage>
        <taxon>Eukaryota</taxon>
        <taxon>Haptista</taxon>
        <taxon>Haptophyta</taxon>
        <taxon>Prymnesiophyceae</taxon>
        <taxon>Prymnesiales</taxon>
        <taxon>Prymnesiaceae</taxon>
        <taxon>Prymnesium</taxon>
    </lineage>
</organism>
<feature type="domain" description="Receptor ligand binding region" evidence="7">
    <location>
        <begin position="53"/>
        <end position="393"/>
    </location>
</feature>
<keyword evidence="4 6" id="KW-0472">Membrane</keyword>
<reference evidence="8 9" key="1">
    <citation type="journal article" date="2024" name="Science">
        <title>Giant polyketide synthase enzymes in the biosynthesis of giant marine polyether toxins.</title>
        <authorList>
            <person name="Fallon T.R."/>
            <person name="Shende V.V."/>
            <person name="Wierzbicki I.H."/>
            <person name="Pendleton A.L."/>
            <person name="Watervoot N.F."/>
            <person name="Auber R.P."/>
            <person name="Gonzalez D.J."/>
            <person name="Wisecaver J.H."/>
            <person name="Moore B.S."/>
        </authorList>
    </citation>
    <scope>NUCLEOTIDE SEQUENCE [LARGE SCALE GENOMIC DNA]</scope>
    <source>
        <strain evidence="8 9">12B1</strain>
    </source>
</reference>
<dbReference type="InterPro" id="IPR035897">
    <property type="entry name" value="Toll_tir_struct_dom_sf"/>
</dbReference>
<name>A0AB34JV18_PRYPA</name>
<feature type="transmembrane region" description="Helical" evidence="6">
    <location>
        <begin position="886"/>
        <end position="908"/>
    </location>
</feature>
<evidence type="ECO:0000313" key="8">
    <source>
        <dbReference type="EMBL" id="KAL1525500.1"/>
    </source>
</evidence>
<dbReference type="PANTHER" id="PTHR30483">
    <property type="entry name" value="LEUCINE-SPECIFIC-BINDING PROTEIN"/>
    <property type="match status" value="1"/>
</dbReference>
<dbReference type="Pfam" id="PF01094">
    <property type="entry name" value="ANF_receptor"/>
    <property type="match status" value="1"/>
</dbReference>
<dbReference type="Gene3D" id="3.40.50.10140">
    <property type="entry name" value="Toll/interleukin-1 receptor homology (TIR) domain"/>
    <property type="match status" value="1"/>
</dbReference>
<gene>
    <name evidence="8" type="ORF">AB1Y20_020356</name>
</gene>
<accession>A0AB34JV18</accession>
<evidence type="ECO:0000313" key="9">
    <source>
        <dbReference type="Proteomes" id="UP001515480"/>
    </source>
</evidence>
<sequence>MGTPPPAELRLGVLLPRFYPPAAGGASIDWSPLFGVHQALLELNNKSDGVADDLLPHTRLAFAYRDSQCDASAALSAALDLTVSAFGGRGVSALIGAGCSSASLTTALVARGSRTPVVSPTSTSPALSGGAENAYFFRTCPSDAFTADGLVDILVHLLNYSVAALVHTADAYGAGVGAAFAAAARRAGVRIALTQVLAPPEDESSYDEHHAALWRSRARVIALFTGDVAMGFFMRTALRAGVGGEGYVWLAGDGGASASLWLADATLAADARLRERTFRGLLSLVPDGRPQGAAYEAYLARRAALPSTEGGAGGCSPQTDDEGNLLWQAAGRCAGFSAAADGPYDAYGYDAVYALARAAHALVEAGAAVDGAALREALFGVSFQGITGAVRFHRTVGSAAYEGDRRVGLSYTLLSYASAAAPFVVGGRWRPCQTCAWAERWAAAAPLAFSTPDNTPPPPLGECPAGQRPAAGAACECAAAFAPSGGGYCRRCAQHTSGRGGGAPCAACAAGRYRLDGAVASTASCEASPRGAVCAYNATLSTLAAARGYWRLSAASATFYACGGRDGATPCVGGAAGCAAGHAGPLCRVCVDADDYFDGAACRAARAAHHARAFAAGVGLVPKLKLGLAFLQVLAVLDSTYAIRLPDAWFRWTRTLRLLGDIDWTSWVVPSACLVGGLKEELLLRALVPLALILSIPPLGAAFSRLSRGTTCAQGACAWLPASLVLSFCLTASVSASTFRAWHCISFSYDGAHEHAFLAGQLSIRCDGSAEHRAVLAVAWALVAIWPVGMVLTYAILLVPCRKLLLDETFDSPLVRATTFLHRDYKPSYCWWEVASLLQRTILTGWLLLIDDAIAFMRLVAALILSIAFLVLLLQCRPYRRLLDHAMATGCQLLLVCIFLGGILVRLYEDVVHDPDGSAALAYRLLGLRSSDQAVVLMISVAFSMLLLLASIFLAEWYAFHRKRKREQQWSICTMDPPYMKWKPTGVYACFLSHYKMEAASDARYMHDMLRKMLQAPVFLDSSTLTDLRNLFTEGVHKSDTLVVLATKNVLSRHWCLLELLETARRNIPVVVVQMANGGFSFEEARDFVEDFEASMARLNPAGLEFLRTRLHADFGELKAAVSRALDASELHPLVFDAQAGDKAMVGSMQDVAEQMALATGRKVTWQEVDAGHSRKLRAAPFGKRSIVLRRLSSRLSFLHHSLELGVEKAVTLGGRRHGSHTAVVNKESAVFVCCSRDDALRHARVLRADLAVKLGRGCAVGGGADTAPLIDESDLLVALLTKRLLTDPHCLHEIWLALERGVPLVTVAISGGGYDYERAAEILADLPAALEHADASRLQGLLPTDASVSDVAVRLQANLSSIIALSWNPHARRNQQHAVVDEIVARMPPRASKSWALRLPTQSSRISMVSTSRRSKSSYHERSTRSARSKGSTHHDDTDGAQQESSVSQLSL</sequence>
<feature type="compositionally biased region" description="Polar residues" evidence="5">
    <location>
        <begin position="1441"/>
        <end position="1453"/>
    </location>
</feature>
<proteinExistence type="predicted"/>
<dbReference type="SUPFAM" id="SSF52200">
    <property type="entry name" value="Toll/Interleukin receptor TIR domain"/>
    <property type="match status" value="1"/>
</dbReference>
<keyword evidence="9" id="KW-1185">Reference proteome</keyword>
<feature type="transmembrane region" description="Helical" evidence="6">
    <location>
        <begin position="829"/>
        <end position="849"/>
    </location>
</feature>
<comment type="subcellular location">
    <subcellularLocation>
        <location evidence="1">Membrane</location>
    </subcellularLocation>
</comment>
<evidence type="ECO:0000256" key="2">
    <source>
        <dbReference type="ARBA" id="ARBA00022692"/>
    </source>
</evidence>
<dbReference type="Gene3D" id="3.40.50.2300">
    <property type="match status" value="3"/>
</dbReference>
<dbReference type="Proteomes" id="UP001515480">
    <property type="component" value="Unassembled WGS sequence"/>
</dbReference>
<feature type="transmembrane region" description="Helical" evidence="6">
    <location>
        <begin position="855"/>
        <end position="874"/>
    </location>
</feature>
<dbReference type="PANTHER" id="PTHR30483:SF6">
    <property type="entry name" value="PERIPLASMIC BINDING PROTEIN OF ABC TRANSPORTER FOR NATURAL AMINO ACIDS"/>
    <property type="match status" value="1"/>
</dbReference>
<evidence type="ECO:0000256" key="3">
    <source>
        <dbReference type="ARBA" id="ARBA00022989"/>
    </source>
</evidence>
<keyword evidence="3 6" id="KW-1133">Transmembrane helix</keyword>
<evidence type="ECO:0000256" key="4">
    <source>
        <dbReference type="ARBA" id="ARBA00023136"/>
    </source>
</evidence>
<dbReference type="InterPro" id="IPR028082">
    <property type="entry name" value="Peripla_BP_I"/>
</dbReference>
<dbReference type="GO" id="GO:0016020">
    <property type="term" value="C:membrane"/>
    <property type="evidence" value="ECO:0007669"/>
    <property type="project" value="UniProtKB-SubCell"/>
</dbReference>
<feature type="transmembrane region" description="Helical" evidence="6">
    <location>
        <begin position="716"/>
        <end position="739"/>
    </location>
</feature>
<evidence type="ECO:0000256" key="6">
    <source>
        <dbReference type="SAM" id="Phobius"/>
    </source>
</evidence>
<dbReference type="SUPFAM" id="SSF53822">
    <property type="entry name" value="Periplasmic binding protein-like I"/>
    <property type="match status" value="1"/>
</dbReference>
<evidence type="ECO:0000256" key="1">
    <source>
        <dbReference type="ARBA" id="ARBA00004370"/>
    </source>
</evidence>
<feature type="region of interest" description="Disordered" evidence="5">
    <location>
        <begin position="1407"/>
        <end position="1453"/>
    </location>
</feature>
<protein>
    <recommendedName>
        <fullName evidence="7">Receptor ligand binding region domain-containing protein</fullName>
    </recommendedName>
</protein>
<dbReference type="InterPro" id="IPR001828">
    <property type="entry name" value="ANF_lig-bd_rcpt"/>
</dbReference>
<keyword evidence="2 6" id="KW-0812">Transmembrane</keyword>
<evidence type="ECO:0000259" key="7">
    <source>
        <dbReference type="Pfam" id="PF01094"/>
    </source>
</evidence>
<feature type="transmembrane region" description="Helical" evidence="6">
    <location>
        <begin position="934"/>
        <end position="960"/>
    </location>
</feature>
<feature type="transmembrane region" description="Helical" evidence="6">
    <location>
        <begin position="682"/>
        <end position="704"/>
    </location>
</feature>
<feature type="transmembrane region" description="Helical" evidence="6">
    <location>
        <begin position="777"/>
        <end position="799"/>
    </location>
</feature>
<dbReference type="InterPro" id="IPR051010">
    <property type="entry name" value="BCAA_transport"/>
</dbReference>
<comment type="caution">
    <text evidence="8">The sequence shown here is derived from an EMBL/GenBank/DDBJ whole genome shotgun (WGS) entry which is preliminary data.</text>
</comment>
<dbReference type="EMBL" id="JBGBPQ010000004">
    <property type="protein sequence ID" value="KAL1525500.1"/>
    <property type="molecule type" value="Genomic_DNA"/>
</dbReference>
<evidence type="ECO:0000256" key="5">
    <source>
        <dbReference type="SAM" id="MobiDB-lite"/>
    </source>
</evidence>